<dbReference type="Proteomes" id="UP000295560">
    <property type="component" value="Unassembled WGS sequence"/>
</dbReference>
<accession>A0A4V2PJ05</accession>
<reference evidence="2 3" key="1">
    <citation type="submission" date="2019-03" db="EMBL/GenBank/DDBJ databases">
        <title>Sequencing the genomes of 1000 actinobacteria strains.</title>
        <authorList>
            <person name="Klenk H.-P."/>
        </authorList>
    </citation>
    <scope>NUCLEOTIDE SEQUENCE [LARGE SCALE GENOMIC DNA]</scope>
    <source>
        <strain evidence="2 3">DSM 44969</strain>
    </source>
</reference>
<name>A0A4V2PJ05_PSEEN</name>
<proteinExistence type="predicted"/>
<keyword evidence="1" id="KW-0732">Signal</keyword>
<evidence type="ECO:0000313" key="3">
    <source>
        <dbReference type="Proteomes" id="UP000295560"/>
    </source>
</evidence>
<gene>
    <name evidence="2" type="ORF">EV378_2507</name>
</gene>
<dbReference type="EMBL" id="SMFZ01000001">
    <property type="protein sequence ID" value="TCK26666.1"/>
    <property type="molecule type" value="Genomic_DNA"/>
</dbReference>
<keyword evidence="3" id="KW-1185">Reference proteome</keyword>
<organism evidence="2 3">
    <name type="scientific">Pseudonocardia endophytica</name>
    <dbReference type="NCBI Taxonomy" id="401976"/>
    <lineage>
        <taxon>Bacteria</taxon>
        <taxon>Bacillati</taxon>
        <taxon>Actinomycetota</taxon>
        <taxon>Actinomycetes</taxon>
        <taxon>Pseudonocardiales</taxon>
        <taxon>Pseudonocardiaceae</taxon>
        <taxon>Pseudonocardia</taxon>
    </lineage>
</organism>
<protein>
    <submittedName>
        <fullName evidence="2">Uncharacterized protein</fullName>
    </submittedName>
</protein>
<feature type="chain" id="PRO_5038392862" evidence="1">
    <location>
        <begin position="32"/>
        <end position="169"/>
    </location>
</feature>
<dbReference type="OrthoDB" id="3540517at2"/>
<sequence>MRHWVRRIGAGLSSTSIVAVLSLAIPPAAVAMTPGVDACAAKSQESVVLNYRRGAVVMPLRCGSATWGFRHVVARLRWNERFDASIALTFSRGQEFHNGSTYALFDADCRERFRVKVNPRAFRGVEFRPQGIVTAYETNWPNSVGWTGNLADAGYRSDCKLFDRIRLQA</sequence>
<dbReference type="RefSeq" id="WP_132424238.1">
    <property type="nucleotide sequence ID" value="NZ_SMFZ01000001.1"/>
</dbReference>
<evidence type="ECO:0000256" key="1">
    <source>
        <dbReference type="SAM" id="SignalP"/>
    </source>
</evidence>
<comment type="caution">
    <text evidence="2">The sequence shown here is derived from an EMBL/GenBank/DDBJ whole genome shotgun (WGS) entry which is preliminary data.</text>
</comment>
<dbReference type="AlphaFoldDB" id="A0A4V2PJ05"/>
<evidence type="ECO:0000313" key="2">
    <source>
        <dbReference type="EMBL" id="TCK26666.1"/>
    </source>
</evidence>
<feature type="signal peptide" evidence="1">
    <location>
        <begin position="1"/>
        <end position="31"/>
    </location>
</feature>